<dbReference type="InterPro" id="IPR003607">
    <property type="entry name" value="HD/PDEase_dom"/>
</dbReference>
<proteinExistence type="predicted"/>
<dbReference type="Proteomes" id="UP000265489">
    <property type="component" value="Unassembled WGS sequence"/>
</dbReference>
<evidence type="ECO:0000313" key="4">
    <source>
        <dbReference type="Proteomes" id="UP000265489"/>
    </source>
</evidence>
<sequence>MEYLVKAQDYLKLKIKDTYRLAHSYRVANIGKEIAEKEGLNVEDLIIACLLHDVSYCTPFKTQDEWQNHGRVSSKMVRTFLESIDYPKERIHDICYAIAIHVDLKADFDGEYNAFTLSVQEADNIDRVGAYRLYETLEAAQFSKQSIDVQIKYVDLMLQTLNEYASYECTTKTAQTLWLDRIQFQKNYFERLKDQLKISTAL</sequence>
<dbReference type="Pfam" id="PF01966">
    <property type="entry name" value="HD"/>
    <property type="match status" value="1"/>
</dbReference>
<dbReference type="Proteomes" id="UP000284651">
    <property type="component" value="Unassembled WGS sequence"/>
</dbReference>
<dbReference type="RefSeq" id="WP_118325940.1">
    <property type="nucleotide sequence ID" value="NZ_CATXNH010000003.1"/>
</dbReference>
<organism evidence="2 4">
    <name type="scientific">Holdemanella biformis</name>
    <dbReference type="NCBI Taxonomy" id="1735"/>
    <lineage>
        <taxon>Bacteria</taxon>
        <taxon>Bacillati</taxon>
        <taxon>Bacillota</taxon>
        <taxon>Erysipelotrichia</taxon>
        <taxon>Erysipelotrichales</taxon>
        <taxon>Erysipelotrichaceae</taxon>
        <taxon>Holdemanella</taxon>
    </lineage>
</organism>
<name>A0A395W3K0_9FIRM</name>
<comment type="caution">
    <text evidence="2">The sequence shown here is derived from an EMBL/GenBank/DDBJ whole genome shotgun (WGS) entry which is preliminary data.</text>
</comment>
<dbReference type="CDD" id="cd00077">
    <property type="entry name" value="HDc"/>
    <property type="match status" value="1"/>
</dbReference>
<feature type="domain" description="HD" evidence="1">
    <location>
        <begin position="20"/>
        <end position="128"/>
    </location>
</feature>
<protein>
    <submittedName>
        <fullName evidence="2">HD domain-containing protein</fullName>
    </submittedName>
</protein>
<dbReference type="InterPro" id="IPR006674">
    <property type="entry name" value="HD_domain"/>
</dbReference>
<gene>
    <name evidence="3" type="ORF">DWV56_10490</name>
    <name evidence="2" type="ORF">DWW32_12260</name>
</gene>
<dbReference type="Gene3D" id="1.10.3210.10">
    <property type="entry name" value="Hypothetical protein af1432"/>
    <property type="match status" value="1"/>
</dbReference>
<dbReference type="AlphaFoldDB" id="A0A395W3K0"/>
<evidence type="ECO:0000313" key="5">
    <source>
        <dbReference type="Proteomes" id="UP000284651"/>
    </source>
</evidence>
<dbReference type="EMBL" id="QSAT01000041">
    <property type="protein sequence ID" value="RGW72618.1"/>
    <property type="molecule type" value="Genomic_DNA"/>
</dbReference>
<accession>A0A395W3K0</accession>
<reference evidence="4 5" key="1">
    <citation type="submission" date="2018-08" db="EMBL/GenBank/DDBJ databases">
        <title>A genome reference for cultivated species of the human gut microbiota.</title>
        <authorList>
            <person name="Zou Y."/>
            <person name="Xue W."/>
            <person name="Luo G."/>
        </authorList>
    </citation>
    <scope>NUCLEOTIDE SEQUENCE [LARGE SCALE GENOMIC DNA]</scope>
    <source>
        <strain evidence="3 5">AF10-31</strain>
        <strain evidence="2 4">AF15-20</strain>
    </source>
</reference>
<dbReference type="SMART" id="SM00471">
    <property type="entry name" value="HDc"/>
    <property type="match status" value="1"/>
</dbReference>
<dbReference type="GeneID" id="66580705"/>
<dbReference type="NCBIfam" id="TIGR00277">
    <property type="entry name" value="HDIG"/>
    <property type="match status" value="1"/>
</dbReference>
<dbReference type="SUPFAM" id="SSF109604">
    <property type="entry name" value="HD-domain/PDEase-like"/>
    <property type="match status" value="1"/>
</dbReference>
<evidence type="ECO:0000313" key="2">
    <source>
        <dbReference type="EMBL" id="RGU89042.1"/>
    </source>
</evidence>
<dbReference type="InterPro" id="IPR006675">
    <property type="entry name" value="HDIG_dom"/>
</dbReference>
<dbReference type="EMBL" id="QRYQ01000036">
    <property type="protein sequence ID" value="RGU89042.1"/>
    <property type="molecule type" value="Genomic_DNA"/>
</dbReference>
<evidence type="ECO:0000259" key="1">
    <source>
        <dbReference type="PROSITE" id="PS51831"/>
    </source>
</evidence>
<evidence type="ECO:0000313" key="3">
    <source>
        <dbReference type="EMBL" id="RGW72618.1"/>
    </source>
</evidence>
<dbReference type="PROSITE" id="PS51831">
    <property type="entry name" value="HD"/>
    <property type="match status" value="1"/>
</dbReference>